<evidence type="ECO:0000256" key="1">
    <source>
        <dbReference type="ARBA" id="ARBA00022801"/>
    </source>
</evidence>
<dbReference type="Proteomes" id="UP001153618">
    <property type="component" value="Unassembled WGS sequence"/>
</dbReference>
<accession>A0A9W4MLV9</accession>
<keyword evidence="4" id="KW-1185">Reference proteome</keyword>
<dbReference type="EMBL" id="CAJVOS010000013">
    <property type="protein sequence ID" value="CAG8014904.1"/>
    <property type="molecule type" value="Genomic_DNA"/>
</dbReference>
<evidence type="ECO:0000313" key="4">
    <source>
        <dbReference type="Proteomes" id="UP001153618"/>
    </source>
</evidence>
<organism evidence="3 4">
    <name type="scientific">Penicillium olsonii</name>
    <dbReference type="NCBI Taxonomy" id="99116"/>
    <lineage>
        <taxon>Eukaryota</taxon>
        <taxon>Fungi</taxon>
        <taxon>Dikarya</taxon>
        <taxon>Ascomycota</taxon>
        <taxon>Pezizomycotina</taxon>
        <taxon>Eurotiomycetes</taxon>
        <taxon>Eurotiomycetidae</taxon>
        <taxon>Eurotiales</taxon>
        <taxon>Aspergillaceae</taxon>
        <taxon>Penicillium</taxon>
    </lineage>
</organism>
<dbReference type="GO" id="GO:0009395">
    <property type="term" value="P:phospholipid catabolic process"/>
    <property type="evidence" value="ECO:0007669"/>
    <property type="project" value="TreeGrafter"/>
</dbReference>
<dbReference type="Pfam" id="PF04185">
    <property type="entry name" value="Phosphoesterase"/>
    <property type="match status" value="1"/>
</dbReference>
<comment type="caution">
    <text evidence="3">The sequence shown here is derived from an EMBL/GenBank/DDBJ whole genome shotgun (WGS) entry which is preliminary data.</text>
</comment>
<proteinExistence type="predicted"/>
<evidence type="ECO:0000313" key="3">
    <source>
        <dbReference type="EMBL" id="CAG8014904.1"/>
    </source>
</evidence>
<keyword evidence="2" id="KW-0732">Signal</keyword>
<protein>
    <recommendedName>
        <fullName evidence="5">Phosphoesterase</fullName>
    </recommendedName>
</protein>
<reference evidence="3" key="1">
    <citation type="submission" date="2021-07" db="EMBL/GenBank/DDBJ databases">
        <authorList>
            <person name="Branca A.L. A."/>
        </authorList>
    </citation>
    <scope>NUCLEOTIDE SEQUENCE</scope>
</reference>
<dbReference type="InterPro" id="IPR017850">
    <property type="entry name" value="Alkaline_phosphatase_core_sf"/>
</dbReference>
<evidence type="ECO:0008006" key="5">
    <source>
        <dbReference type="Google" id="ProtNLM"/>
    </source>
</evidence>
<dbReference type="PANTHER" id="PTHR31956">
    <property type="entry name" value="NON-SPECIFIC PHOSPHOLIPASE C4-RELATED"/>
    <property type="match status" value="1"/>
</dbReference>
<dbReference type="InterPro" id="IPR007312">
    <property type="entry name" value="Phosphoesterase"/>
</dbReference>
<sequence>MSPAHYTTMARSILIAALTLGASALPASSGMNNIKNIVVLVQENLSFDHFAGGLDYDSSIDGPQGYCNPANVSLPDSAKVCANPIAKNIASDDPNHSISGGNMQVFGTYHPASGAKASMDGFISEQRASYPKDDLNRAAEAINYFTPDHIPVFNSIAQNFVLFDRWFASVPGPTNPNRAYLTSGTSHGHGKNDDDFLTSALPQKSIFEQLSDKGITWKNYENSTKSDPAFLPDALFYDWTAKNGKDNVVPINQFYTDAAAGNLPQFTWINPECCNYMSMHPPSPINMGENFVKGIYEAVRNSPQWNETLFILTWDEHGGFADHVSPPTDVPAGDSLTYSEASGDGKEYTFHFDRLGVRVPTVLISPWVSKGVVQHQPSGGNEFTHTSILKFVSELWGLDSLSPRVDWSPSFGSLVTNKFRSDTPEKLPDAADF</sequence>
<feature type="signal peptide" evidence="2">
    <location>
        <begin position="1"/>
        <end position="24"/>
    </location>
</feature>
<keyword evidence="1" id="KW-0378">Hydrolase</keyword>
<dbReference type="GO" id="GO:0042578">
    <property type="term" value="F:phosphoric ester hydrolase activity"/>
    <property type="evidence" value="ECO:0007669"/>
    <property type="project" value="UniProtKB-ARBA"/>
</dbReference>
<gene>
    <name evidence="3" type="ORF">POLS_LOCUS2236</name>
</gene>
<evidence type="ECO:0000256" key="2">
    <source>
        <dbReference type="SAM" id="SignalP"/>
    </source>
</evidence>
<feature type="chain" id="PRO_5040933363" description="Phosphoesterase" evidence="2">
    <location>
        <begin position="25"/>
        <end position="433"/>
    </location>
</feature>
<dbReference type="PANTHER" id="PTHR31956:SF1">
    <property type="entry name" value="NON-SPECIFIC PHOSPHOLIPASE C1"/>
    <property type="match status" value="1"/>
</dbReference>
<name>A0A9W4MLV9_PENOL</name>
<dbReference type="SUPFAM" id="SSF53649">
    <property type="entry name" value="Alkaline phosphatase-like"/>
    <property type="match status" value="1"/>
</dbReference>
<dbReference type="Gene3D" id="3.40.720.10">
    <property type="entry name" value="Alkaline Phosphatase, subunit A"/>
    <property type="match status" value="1"/>
</dbReference>
<dbReference type="AlphaFoldDB" id="A0A9W4MLV9"/>
<dbReference type="FunFam" id="3.40.720.10:FF:000052">
    <property type="entry name" value="Phosphatidylglycerol specific phospholipase, putative"/>
    <property type="match status" value="1"/>
</dbReference>
<dbReference type="OrthoDB" id="5135119at2759"/>